<accession>A0AAJ0F0F9</accession>
<sequence>MKLSSITTALLAAAAIVDARSTPPLGSGSAVKTFWKRLTFREPLNWYPDPKAGKSVVKSFSADDSAWSAEDWAANILLKCKDNKNCISCLAFQSPDKNNGELSWFGILFGDRSTEQDFIRKTEVTGSIGYTARSGGSSGSEKPLGTEIDEEVVLNL</sequence>
<protein>
    <submittedName>
        <fullName evidence="2">Uncharacterized protein</fullName>
    </submittedName>
</protein>
<keyword evidence="3" id="KW-1185">Reference proteome</keyword>
<dbReference type="Proteomes" id="UP001239445">
    <property type="component" value="Unassembled WGS sequence"/>
</dbReference>
<dbReference type="AlphaFoldDB" id="A0AAJ0F0F9"/>
<comment type="caution">
    <text evidence="2">The sequence shown here is derived from an EMBL/GenBank/DDBJ whole genome shotgun (WGS) entry which is preliminary data.</text>
</comment>
<gene>
    <name evidence="2" type="ORF">QBC47DRAFT_394577</name>
</gene>
<feature type="signal peptide" evidence="1">
    <location>
        <begin position="1"/>
        <end position="19"/>
    </location>
</feature>
<name>A0AAJ0F0F9_9PEZI</name>
<feature type="chain" id="PRO_5042552431" evidence="1">
    <location>
        <begin position="20"/>
        <end position="156"/>
    </location>
</feature>
<organism evidence="2 3">
    <name type="scientific">Echria macrotheca</name>
    <dbReference type="NCBI Taxonomy" id="438768"/>
    <lineage>
        <taxon>Eukaryota</taxon>
        <taxon>Fungi</taxon>
        <taxon>Dikarya</taxon>
        <taxon>Ascomycota</taxon>
        <taxon>Pezizomycotina</taxon>
        <taxon>Sordariomycetes</taxon>
        <taxon>Sordariomycetidae</taxon>
        <taxon>Sordariales</taxon>
        <taxon>Schizotheciaceae</taxon>
        <taxon>Echria</taxon>
    </lineage>
</organism>
<evidence type="ECO:0000313" key="3">
    <source>
        <dbReference type="Proteomes" id="UP001239445"/>
    </source>
</evidence>
<reference evidence="2" key="1">
    <citation type="submission" date="2023-06" db="EMBL/GenBank/DDBJ databases">
        <title>Genome-scale phylogeny and comparative genomics of the fungal order Sordariales.</title>
        <authorList>
            <consortium name="Lawrence Berkeley National Laboratory"/>
            <person name="Hensen N."/>
            <person name="Bonometti L."/>
            <person name="Westerberg I."/>
            <person name="Brannstrom I.O."/>
            <person name="Guillou S."/>
            <person name="Cros-Aarteil S."/>
            <person name="Calhoun S."/>
            <person name="Haridas S."/>
            <person name="Kuo A."/>
            <person name="Mondo S."/>
            <person name="Pangilinan J."/>
            <person name="Riley R."/>
            <person name="Labutti K."/>
            <person name="Andreopoulos B."/>
            <person name="Lipzen A."/>
            <person name="Chen C."/>
            <person name="Yanf M."/>
            <person name="Daum C."/>
            <person name="Ng V."/>
            <person name="Clum A."/>
            <person name="Steindorff A."/>
            <person name="Ohm R."/>
            <person name="Martin F."/>
            <person name="Silar P."/>
            <person name="Natvig D."/>
            <person name="Lalanne C."/>
            <person name="Gautier V."/>
            <person name="Ament-Velasquez S.L."/>
            <person name="Kruys A."/>
            <person name="Hutchinson M.I."/>
            <person name="Powell A.J."/>
            <person name="Barry K."/>
            <person name="Miller A.N."/>
            <person name="Grigoriev I.V."/>
            <person name="Debuchy R."/>
            <person name="Gladieux P."/>
            <person name="Thoren M.H."/>
            <person name="Johannesson H."/>
        </authorList>
    </citation>
    <scope>NUCLEOTIDE SEQUENCE</scope>
    <source>
        <strain evidence="2">PSN4</strain>
    </source>
</reference>
<keyword evidence="1" id="KW-0732">Signal</keyword>
<dbReference type="EMBL" id="MU839849">
    <property type="protein sequence ID" value="KAK1750086.1"/>
    <property type="molecule type" value="Genomic_DNA"/>
</dbReference>
<evidence type="ECO:0000313" key="2">
    <source>
        <dbReference type="EMBL" id="KAK1750086.1"/>
    </source>
</evidence>
<evidence type="ECO:0000256" key="1">
    <source>
        <dbReference type="SAM" id="SignalP"/>
    </source>
</evidence>
<proteinExistence type="predicted"/>